<evidence type="ECO:0000259" key="2">
    <source>
        <dbReference type="Pfam" id="PF00732"/>
    </source>
</evidence>
<dbReference type="InterPro" id="IPR036188">
    <property type="entry name" value="FAD/NAD-bd_sf"/>
</dbReference>
<protein>
    <recommendedName>
        <fullName evidence="2">Glucose-methanol-choline oxidoreductase N-terminal domain-containing protein</fullName>
    </recommendedName>
</protein>
<dbReference type="GO" id="GO:0050660">
    <property type="term" value="F:flavin adenine dinucleotide binding"/>
    <property type="evidence" value="ECO:0007669"/>
    <property type="project" value="InterPro"/>
</dbReference>
<dbReference type="InterPro" id="IPR000172">
    <property type="entry name" value="GMC_OxRdtase_N"/>
</dbReference>
<sequence length="166" mass="18139">MKNEFISYYIVIAKKEVILSAVAINPPQLLMLSGIGPKTVLDDFGIALILDLKVGFNLHDHVTSSGVEFILNENTQSRCLQHISDIFEYLLSSTGPLDTTEVSETIAFDYVQSPNEALQYILVGVGVIPQSDASLTKEGNPLSRAAPAVHVYLYAIANKYPRGTIL</sequence>
<dbReference type="PANTHER" id="PTHR11552">
    <property type="entry name" value="GLUCOSE-METHANOL-CHOLINE GMC OXIDOREDUCTASE"/>
    <property type="match status" value="1"/>
</dbReference>
<feature type="domain" description="Glucose-methanol-choline oxidoreductase N-terminal" evidence="2">
    <location>
        <begin position="10"/>
        <end position="62"/>
    </location>
</feature>
<dbReference type="SUPFAM" id="SSF51905">
    <property type="entry name" value="FAD/NAD(P)-binding domain"/>
    <property type="match status" value="1"/>
</dbReference>
<comment type="similarity">
    <text evidence="1">Belongs to the GMC oxidoreductase family.</text>
</comment>
<dbReference type="GO" id="GO:0016614">
    <property type="term" value="F:oxidoreductase activity, acting on CH-OH group of donors"/>
    <property type="evidence" value="ECO:0007669"/>
    <property type="project" value="InterPro"/>
</dbReference>
<dbReference type="Gene3D" id="3.50.50.60">
    <property type="entry name" value="FAD/NAD(P)-binding domain"/>
    <property type="match status" value="1"/>
</dbReference>
<proteinExistence type="inferred from homology"/>
<dbReference type="PANTHER" id="PTHR11552:SF216">
    <property type="entry name" value="GLUCOSE-METHANOL-CHOLINE OXIDOREDUCTASE N-TERMINAL DOMAIN-CONTAINING PROTEIN"/>
    <property type="match status" value="1"/>
</dbReference>
<gene>
    <name evidence="3" type="ORF">TBIB3V08_LOCUS12950</name>
</gene>
<dbReference type="AlphaFoldDB" id="A0A7R9I7M4"/>
<reference evidence="3" key="1">
    <citation type="submission" date="2020-11" db="EMBL/GenBank/DDBJ databases">
        <authorList>
            <person name="Tran Van P."/>
        </authorList>
    </citation>
    <scope>NUCLEOTIDE SEQUENCE</scope>
</reference>
<dbReference type="Pfam" id="PF00732">
    <property type="entry name" value="GMC_oxred_N"/>
    <property type="match status" value="1"/>
</dbReference>
<dbReference type="InterPro" id="IPR012132">
    <property type="entry name" value="GMC_OxRdtase"/>
</dbReference>
<name>A0A7R9I7M4_9NEOP</name>
<evidence type="ECO:0000313" key="3">
    <source>
        <dbReference type="EMBL" id="CAD7450680.1"/>
    </source>
</evidence>
<accession>A0A7R9I7M4</accession>
<organism evidence="3">
    <name type="scientific">Timema bartmani</name>
    <dbReference type="NCBI Taxonomy" id="61472"/>
    <lineage>
        <taxon>Eukaryota</taxon>
        <taxon>Metazoa</taxon>
        <taxon>Ecdysozoa</taxon>
        <taxon>Arthropoda</taxon>
        <taxon>Hexapoda</taxon>
        <taxon>Insecta</taxon>
        <taxon>Pterygota</taxon>
        <taxon>Neoptera</taxon>
        <taxon>Polyneoptera</taxon>
        <taxon>Phasmatodea</taxon>
        <taxon>Timematodea</taxon>
        <taxon>Timematoidea</taxon>
        <taxon>Timematidae</taxon>
        <taxon>Timema</taxon>
    </lineage>
</organism>
<dbReference type="EMBL" id="OD577428">
    <property type="protein sequence ID" value="CAD7450680.1"/>
    <property type="molecule type" value="Genomic_DNA"/>
</dbReference>
<evidence type="ECO:0000256" key="1">
    <source>
        <dbReference type="ARBA" id="ARBA00010790"/>
    </source>
</evidence>